<dbReference type="PANTHER" id="PTHR47165">
    <property type="entry name" value="OS03G0429900 PROTEIN"/>
    <property type="match status" value="1"/>
</dbReference>
<gene>
    <name evidence="3" type="ORF">C2845_PM07G01990</name>
</gene>
<evidence type="ECO:0000313" key="4">
    <source>
        <dbReference type="Proteomes" id="UP000275267"/>
    </source>
</evidence>
<dbReference type="Gene3D" id="2.40.50.140">
    <property type="entry name" value="Nucleic acid-binding proteins"/>
    <property type="match status" value="3"/>
</dbReference>
<dbReference type="InterPro" id="IPR003871">
    <property type="entry name" value="RFA1B/D_OB_1st"/>
</dbReference>
<protein>
    <recommendedName>
        <fullName evidence="2">Replication protein A 70 kDa DNA-binding subunit B/D first OB fold domain-containing protein</fullName>
    </recommendedName>
</protein>
<name>A0A3L6SV63_PANMI</name>
<dbReference type="AlphaFoldDB" id="A0A3L6SV63"/>
<dbReference type="CDD" id="cd04480">
    <property type="entry name" value="RPA1_DBD_A_like"/>
    <property type="match status" value="1"/>
</dbReference>
<dbReference type="OrthoDB" id="671687at2759"/>
<feature type="compositionally biased region" description="Basic and acidic residues" evidence="1">
    <location>
        <begin position="415"/>
        <end position="433"/>
    </location>
</feature>
<keyword evidence="4" id="KW-1185">Reference proteome</keyword>
<evidence type="ECO:0000256" key="1">
    <source>
        <dbReference type="SAM" id="MobiDB-lite"/>
    </source>
</evidence>
<dbReference type="STRING" id="4540.A0A3L6SV63"/>
<dbReference type="CDD" id="cd04481">
    <property type="entry name" value="RPA1_DBD_B_like"/>
    <property type="match status" value="1"/>
</dbReference>
<dbReference type="PANTHER" id="PTHR47165:SF3">
    <property type="entry name" value="RETROTRANSPOSON-LIKE PROTEIN"/>
    <property type="match status" value="1"/>
</dbReference>
<evidence type="ECO:0000259" key="2">
    <source>
        <dbReference type="Pfam" id="PF02721"/>
    </source>
</evidence>
<evidence type="ECO:0000313" key="3">
    <source>
        <dbReference type="EMBL" id="RLN25584.1"/>
    </source>
</evidence>
<reference evidence="4" key="1">
    <citation type="journal article" date="2019" name="Nat. Commun.">
        <title>The genome of broomcorn millet.</title>
        <authorList>
            <person name="Zou C."/>
            <person name="Miki D."/>
            <person name="Li D."/>
            <person name="Tang Q."/>
            <person name="Xiao L."/>
            <person name="Rajput S."/>
            <person name="Deng P."/>
            <person name="Jia W."/>
            <person name="Huang R."/>
            <person name="Zhang M."/>
            <person name="Sun Y."/>
            <person name="Hu J."/>
            <person name="Fu X."/>
            <person name="Schnable P.S."/>
            <person name="Li F."/>
            <person name="Zhang H."/>
            <person name="Feng B."/>
            <person name="Zhu X."/>
            <person name="Liu R."/>
            <person name="Schnable J.C."/>
            <person name="Zhu J.-K."/>
            <person name="Zhang H."/>
        </authorList>
    </citation>
    <scope>NUCLEOTIDE SEQUENCE [LARGE SCALE GENOMIC DNA]</scope>
</reference>
<dbReference type="Pfam" id="PF02721">
    <property type="entry name" value="DUF223"/>
    <property type="match status" value="1"/>
</dbReference>
<dbReference type="EMBL" id="PQIB02000004">
    <property type="protein sequence ID" value="RLN25584.1"/>
    <property type="molecule type" value="Genomic_DNA"/>
</dbReference>
<dbReference type="InterPro" id="IPR012340">
    <property type="entry name" value="NA-bd_OB-fold"/>
</dbReference>
<feature type="domain" description="Replication protein A 70 kDa DNA-binding subunit B/D first OB fold" evidence="2">
    <location>
        <begin position="8"/>
        <end position="111"/>
    </location>
</feature>
<organism evidence="3 4">
    <name type="scientific">Panicum miliaceum</name>
    <name type="common">Proso millet</name>
    <name type="synonym">Broomcorn millet</name>
    <dbReference type="NCBI Taxonomy" id="4540"/>
    <lineage>
        <taxon>Eukaryota</taxon>
        <taxon>Viridiplantae</taxon>
        <taxon>Streptophyta</taxon>
        <taxon>Embryophyta</taxon>
        <taxon>Tracheophyta</taxon>
        <taxon>Spermatophyta</taxon>
        <taxon>Magnoliopsida</taxon>
        <taxon>Liliopsida</taxon>
        <taxon>Poales</taxon>
        <taxon>Poaceae</taxon>
        <taxon>PACMAD clade</taxon>
        <taxon>Panicoideae</taxon>
        <taxon>Panicodae</taxon>
        <taxon>Paniceae</taxon>
        <taxon>Panicinae</taxon>
        <taxon>Panicum</taxon>
        <taxon>Panicum sect. Panicum</taxon>
    </lineage>
</organism>
<dbReference type="Proteomes" id="UP000275267">
    <property type="component" value="Unassembled WGS sequence"/>
</dbReference>
<proteinExistence type="predicted"/>
<accession>A0A3L6SV63</accession>
<comment type="caution">
    <text evidence="3">The sequence shown here is derived from an EMBL/GenBank/DDBJ whole genome shotgun (WGS) entry which is preliminary data.</text>
</comment>
<feature type="region of interest" description="Disordered" evidence="1">
    <location>
        <begin position="396"/>
        <end position="440"/>
    </location>
</feature>
<dbReference type="SUPFAM" id="SSF50249">
    <property type="entry name" value="Nucleic acid-binding proteins"/>
    <property type="match status" value="3"/>
</dbReference>
<sequence>MGSSQGGFTPLSRLTLRNHGWIRVRVRVSRIWVASNPNTGQEYGLDSLLIDDEGVTMQARAPPSDMKRLKHQLVEGKVYALSNFMVCTKMKCYMACRNGLMIYMGGQTVVDEISDDAGSSIPLHSFEFVDFGDVPSRNKDNSLFTDVIGQIVSIEEEGQAWKWEAYRNMSFRNLHLRDVRGRPMNVALYGDLGRNFDAEKVAKKGRDFSIVAVFAGMLVQLYKGIGFTVRSTSASKYYLDLDILEVQELRASLADQHKPIDRLPCQLQNPINPTELVDNSLRTVEQLKSLNPHELHSRTKFLCIVTLKGINCTKDWWYKLDAVMEDATGAMNIVIFDKPARKLVGVSAEELVEETTGEQFSAIISSHQSRALVVAPHRGGFMVADVLNDDALQASSSVKMESKGVGESSQDEENMEIKEEREPKRQKNARGNEAEQTDSE</sequence>